<name>A0AAU1ZPA6_9ACTN</name>
<evidence type="ECO:0000259" key="1">
    <source>
        <dbReference type="Pfam" id="PF04865"/>
    </source>
</evidence>
<sequence>MTDFGVTEDGFVLKPVDRILSEAFERARAVFDGIDLTTTSPLRKILEVTAAEDGELWKRMEDLYYGNFISTAFGDNLNLLGEDMGLARPHLPSTGTVRITLVGGAPGRRYVVPEGAILVTAAPVRAFGTTAQVTLDATQRNATVDVVAFEPGPDGNVLAGAITGIDPTYRSIFLADLGTATLTVTNPKATSGGGKVVPDDTYRARLAGLARNLWTVESVAQAALGVSGVLDVVLSDPLGGVDVSQSYFGTFAFDQRAFSSEARRIGEPYFFNVLVAHDFRAPWRTIGPVQGIFERVTAAVDTVRPVGVHPNIVEAIHVEVGVRAKVVVQPGSDGAALLASIRQRLATDIGSLRLGGDVLYSQVVRAFVEQPGVADVQQLHLRRSPVPSGPTAFGAVARQSVTVEAEVGENLVMGPTELAVFSPGGDALDITLVTS</sequence>
<dbReference type="EMBL" id="CP108222">
    <property type="protein sequence ID" value="WTT14266.1"/>
    <property type="molecule type" value="Genomic_DNA"/>
</dbReference>
<dbReference type="InterPro" id="IPR006949">
    <property type="entry name" value="Barrel_Baseplate_J-like"/>
</dbReference>
<dbReference type="Pfam" id="PF04865">
    <property type="entry name" value="Baseplate_J"/>
    <property type="match status" value="1"/>
</dbReference>
<protein>
    <submittedName>
        <fullName evidence="2">Baseplate J/gp47 family protein</fullName>
    </submittedName>
</protein>
<reference evidence="2" key="1">
    <citation type="submission" date="2022-10" db="EMBL/GenBank/DDBJ databases">
        <title>The complete genomes of actinobacterial strains from the NBC collection.</title>
        <authorList>
            <person name="Joergensen T.S."/>
            <person name="Alvarez Arevalo M."/>
            <person name="Sterndorff E.B."/>
            <person name="Faurdal D."/>
            <person name="Vuksanovic O."/>
            <person name="Mourched A.-S."/>
            <person name="Charusanti P."/>
            <person name="Shaw S."/>
            <person name="Blin K."/>
            <person name="Weber T."/>
        </authorList>
    </citation>
    <scope>NUCLEOTIDE SEQUENCE</scope>
    <source>
        <strain evidence="2">NBC_00093</strain>
    </source>
</reference>
<proteinExistence type="predicted"/>
<organism evidence="2">
    <name type="scientific">Streptomyces sp. NBC_00093</name>
    <dbReference type="NCBI Taxonomy" id="2975649"/>
    <lineage>
        <taxon>Bacteria</taxon>
        <taxon>Bacillati</taxon>
        <taxon>Actinomycetota</taxon>
        <taxon>Actinomycetes</taxon>
        <taxon>Kitasatosporales</taxon>
        <taxon>Streptomycetaceae</taxon>
        <taxon>Streptomyces</taxon>
    </lineage>
</organism>
<accession>A0AAU1ZPA6</accession>
<dbReference type="AlphaFoldDB" id="A0AAU1ZPA6"/>
<feature type="domain" description="Baseplate protein J-like barrel" evidence="1">
    <location>
        <begin position="96"/>
        <end position="193"/>
    </location>
</feature>
<evidence type="ECO:0000313" key="2">
    <source>
        <dbReference type="EMBL" id="WTT14266.1"/>
    </source>
</evidence>
<gene>
    <name evidence="2" type="ORF">OHA22_01440</name>
</gene>